<name>A0A9X2RKT4_9PROT</name>
<evidence type="ECO:0000256" key="6">
    <source>
        <dbReference type="ARBA" id="ARBA00023235"/>
    </source>
</evidence>
<feature type="binding site" evidence="9">
    <location>
        <position position="267"/>
    </location>
    <ligand>
        <name>Mg(2+)</name>
        <dbReference type="ChEBI" id="CHEBI:18420"/>
        <label>1</label>
    </ligand>
</feature>
<keyword evidence="9" id="KW-0963">Cytoplasm</keyword>
<evidence type="ECO:0000256" key="11">
    <source>
        <dbReference type="RuleBase" id="RU000610"/>
    </source>
</evidence>
<sequence>MSGYFDKIDPIKFEGPDTDNPLAFRFYDADKVVMGKTMAEHLRAAACYWHTFCWDGFDVFGAGTFSRPWHELEGQEMAEAKLDAAFDFFSKLGFPYFCFHDVDMMAPAVTMKEHVANLGRILDPLEEKMGETGRKLLWGTANLFSHPRYMGGGATNPDPEVFACAAVQVRAMLDATKRLGGENYVFWGGREGYDTLLNTDLSKELDQYARMLSMAVDYKHKIGLVGPLLIEPKPHEPTKHQYDRDVGTIYGFLEKYDLLADVKVNIETNHATLAGLPMDHEIAAAYALGIFGSIDANRGDPQNGWDTDQFWNDPLDIAKSMVHILRNGGFTTGGFNFDAKVRRQSIGAEDLFYGHIGGIDALAKGLLSAAAIIEDGATDRFLDERYEGWKGDLGQFIMKDASLDTLADRALQESYDPKPRSGRQEYLENLLQRYV</sequence>
<comment type="cofactor">
    <cofactor evidence="9">
        <name>Mg(2+)</name>
        <dbReference type="ChEBI" id="CHEBI:18420"/>
    </cofactor>
    <text evidence="9">Binds 2 magnesium ions per subunit.</text>
</comment>
<dbReference type="NCBIfam" id="NF003998">
    <property type="entry name" value="PRK05474.1"/>
    <property type="match status" value="1"/>
</dbReference>
<dbReference type="EC" id="5.3.1.5" evidence="3 9"/>
<keyword evidence="13" id="KW-1185">Reference proteome</keyword>
<evidence type="ECO:0000256" key="5">
    <source>
        <dbReference type="ARBA" id="ARBA00022723"/>
    </source>
</evidence>
<dbReference type="HAMAP" id="MF_00455">
    <property type="entry name" value="Xylose_isom_A"/>
    <property type="match status" value="1"/>
</dbReference>
<feature type="binding site" evidence="9">
    <location>
        <position position="308"/>
    </location>
    <ligand>
        <name>Mg(2+)</name>
        <dbReference type="ChEBI" id="CHEBI:18420"/>
        <label>2</label>
    </ligand>
</feature>
<feature type="binding site" evidence="9">
    <location>
        <position position="306"/>
    </location>
    <ligand>
        <name>Mg(2+)</name>
        <dbReference type="ChEBI" id="CHEBI:18420"/>
        <label>2</label>
    </ligand>
</feature>
<evidence type="ECO:0000256" key="2">
    <source>
        <dbReference type="ARBA" id="ARBA00011881"/>
    </source>
</evidence>
<organism evidence="12 13">
    <name type="scientific">Parvularcula maris</name>
    <dbReference type="NCBI Taxonomy" id="2965077"/>
    <lineage>
        <taxon>Bacteria</taxon>
        <taxon>Pseudomonadati</taxon>
        <taxon>Pseudomonadota</taxon>
        <taxon>Alphaproteobacteria</taxon>
        <taxon>Parvularculales</taxon>
        <taxon>Parvularculaceae</taxon>
        <taxon>Parvularcula</taxon>
    </lineage>
</organism>
<comment type="subcellular location">
    <subcellularLocation>
        <location evidence="9 11">Cytoplasm</location>
    </subcellularLocation>
</comment>
<accession>A0A9X2RKT4</accession>
<dbReference type="PANTHER" id="PTHR48408:SF1">
    <property type="entry name" value="XYLOSE ISOMERASE"/>
    <property type="match status" value="1"/>
</dbReference>
<dbReference type="AlphaFoldDB" id="A0A9X2RKT4"/>
<evidence type="ECO:0000313" key="13">
    <source>
        <dbReference type="Proteomes" id="UP001142610"/>
    </source>
</evidence>
<dbReference type="GO" id="GO:0000287">
    <property type="term" value="F:magnesium ion binding"/>
    <property type="evidence" value="ECO:0007669"/>
    <property type="project" value="UniProtKB-UniRule"/>
</dbReference>
<feature type="active site" evidence="9">
    <location>
        <position position="103"/>
    </location>
</feature>
<dbReference type="SUPFAM" id="SSF51658">
    <property type="entry name" value="Xylose isomerase-like"/>
    <property type="match status" value="1"/>
</dbReference>
<evidence type="ECO:0000256" key="3">
    <source>
        <dbReference type="ARBA" id="ARBA00011958"/>
    </source>
</evidence>
<proteinExistence type="inferred from homology"/>
<dbReference type="GO" id="GO:0005737">
    <property type="term" value="C:cytoplasm"/>
    <property type="evidence" value="ECO:0007669"/>
    <property type="project" value="UniProtKB-SubCell"/>
</dbReference>
<feature type="binding site" evidence="9">
    <location>
        <position position="295"/>
    </location>
    <ligand>
        <name>Mg(2+)</name>
        <dbReference type="ChEBI" id="CHEBI:18420"/>
        <label>1</label>
    </ligand>
</feature>
<evidence type="ECO:0000256" key="7">
    <source>
        <dbReference type="ARBA" id="ARBA00023277"/>
    </source>
</evidence>
<dbReference type="Proteomes" id="UP001142610">
    <property type="component" value="Unassembled WGS sequence"/>
</dbReference>
<dbReference type="GO" id="GO:0042732">
    <property type="term" value="P:D-xylose metabolic process"/>
    <property type="evidence" value="ECO:0007669"/>
    <property type="project" value="UniProtKB-UniRule"/>
</dbReference>
<dbReference type="GO" id="GO:0009045">
    <property type="term" value="F:xylose isomerase activity"/>
    <property type="evidence" value="ECO:0007669"/>
    <property type="project" value="UniProtKB-UniRule"/>
</dbReference>
<evidence type="ECO:0000256" key="4">
    <source>
        <dbReference type="ARBA" id="ARBA00022629"/>
    </source>
</evidence>
<comment type="catalytic activity">
    <reaction evidence="8 9 10">
        <text>alpha-D-xylose = alpha-D-xylulofuranose</text>
        <dbReference type="Rhea" id="RHEA:22816"/>
        <dbReference type="ChEBI" id="CHEBI:28518"/>
        <dbReference type="ChEBI" id="CHEBI:188998"/>
        <dbReference type="EC" id="5.3.1.5"/>
    </reaction>
</comment>
<dbReference type="RefSeq" id="WP_256620004.1">
    <property type="nucleotide sequence ID" value="NZ_JANIBC010000012.1"/>
</dbReference>
<keyword evidence="5 9" id="KW-0479">Metal-binding</keyword>
<feature type="active site" evidence="9">
    <location>
        <position position="100"/>
    </location>
</feature>
<dbReference type="NCBIfam" id="TIGR02630">
    <property type="entry name" value="xylose_isom_A"/>
    <property type="match status" value="1"/>
</dbReference>
<keyword evidence="4 9" id="KW-0859">Xylose metabolism</keyword>
<protein>
    <recommendedName>
        <fullName evidence="3 9">Xylose isomerase</fullName>
        <ecNumber evidence="3 9">5.3.1.5</ecNumber>
    </recommendedName>
</protein>
<dbReference type="InterPro" id="IPR001998">
    <property type="entry name" value="Xylose_isomerase"/>
</dbReference>
<comment type="subunit">
    <text evidence="2 9 11">Homotetramer.</text>
</comment>
<dbReference type="PROSITE" id="PS51415">
    <property type="entry name" value="XYLOSE_ISOMERASE"/>
    <property type="match status" value="1"/>
</dbReference>
<keyword evidence="7 9" id="KW-0119">Carbohydrate metabolism</keyword>
<comment type="caution">
    <text evidence="12">The sequence shown here is derived from an EMBL/GenBank/DDBJ whole genome shotgun (WGS) entry which is preliminary data.</text>
</comment>
<evidence type="ECO:0000256" key="1">
    <source>
        <dbReference type="ARBA" id="ARBA00005765"/>
    </source>
</evidence>
<dbReference type="InterPro" id="IPR013452">
    <property type="entry name" value="Xylose_isom_bac"/>
</dbReference>
<dbReference type="InterPro" id="IPR036237">
    <property type="entry name" value="Xyl_isomerase-like_sf"/>
</dbReference>
<evidence type="ECO:0000256" key="10">
    <source>
        <dbReference type="RuleBase" id="RU000609"/>
    </source>
</evidence>
<gene>
    <name evidence="9 12" type="primary">xylA</name>
    <name evidence="12" type="ORF">NOG11_11985</name>
</gene>
<feature type="binding site" evidence="9">
    <location>
        <position position="231"/>
    </location>
    <ligand>
        <name>Mg(2+)</name>
        <dbReference type="ChEBI" id="CHEBI:18420"/>
        <label>1</label>
    </ligand>
</feature>
<dbReference type="EMBL" id="JANIBC010000012">
    <property type="protein sequence ID" value="MCQ8186108.1"/>
    <property type="molecule type" value="Genomic_DNA"/>
</dbReference>
<dbReference type="PRINTS" id="PR00688">
    <property type="entry name" value="XYLOSISMRASE"/>
</dbReference>
<dbReference type="Gene3D" id="3.20.20.150">
    <property type="entry name" value="Divalent-metal-dependent TIM barrel enzymes"/>
    <property type="match status" value="1"/>
</dbReference>
<feature type="binding site" evidence="9">
    <location>
        <position position="338"/>
    </location>
    <ligand>
        <name>Mg(2+)</name>
        <dbReference type="ChEBI" id="CHEBI:18420"/>
        <label>1</label>
    </ligand>
</feature>
<feature type="binding site" evidence="9">
    <location>
        <position position="267"/>
    </location>
    <ligand>
        <name>Mg(2+)</name>
        <dbReference type="ChEBI" id="CHEBI:18420"/>
        <label>2</label>
    </ligand>
</feature>
<evidence type="ECO:0000313" key="12">
    <source>
        <dbReference type="EMBL" id="MCQ8186108.1"/>
    </source>
</evidence>
<reference evidence="12" key="1">
    <citation type="submission" date="2022-07" db="EMBL/GenBank/DDBJ databases">
        <title>Parvularcula maris sp. nov., an algicidal bacterium isolated from seawater.</title>
        <authorList>
            <person name="Li F."/>
        </authorList>
    </citation>
    <scope>NUCLEOTIDE SEQUENCE</scope>
    <source>
        <strain evidence="12">BGMRC 0090</strain>
    </source>
</reference>
<keyword evidence="9" id="KW-0460">Magnesium</keyword>
<dbReference type="PANTHER" id="PTHR48408">
    <property type="match status" value="1"/>
</dbReference>
<evidence type="ECO:0000256" key="8">
    <source>
        <dbReference type="ARBA" id="ARBA00033659"/>
    </source>
</evidence>
<keyword evidence="6 9" id="KW-0413">Isomerase</keyword>
<evidence type="ECO:0000256" key="9">
    <source>
        <dbReference type="HAMAP-Rule" id="MF_00455"/>
    </source>
</evidence>
<comment type="similarity">
    <text evidence="1 9 10">Belongs to the xylose isomerase family.</text>
</comment>
<feature type="binding site" evidence="9">
    <location>
        <position position="270"/>
    </location>
    <ligand>
        <name>Mg(2+)</name>
        <dbReference type="ChEBI" id="CHEBI:18420"/>
        <label>2</label>
    </ligand>
</feature>